<dbReference type="GO" id="GO:0043531">
    <property type="term" value="F:ADP binding"/>
    <property type="evidence" value="ECO:0007669"/>
    <property type="project" value="InterPro"/>
</dbReference>
<dbReference type="InterPro" id="IPR011990">
    <property type="entry name" value="TPR-like_helical_dom_sf"/>
</dbReference>
<dbReference type="Pfam" id="PF13181">
    <property type="entry name" value="TPR_8"/>
    <property type="match status" value="1"/>
</dbReference>
<evidence type="ECO:0000313" key="3">
    <source>
        <dbReference type="Proteomes" id="UP000275579"/>
    </source>
</evidence>
<dbReference type="Gene3D" id="1.25.40.10">
    <property type="entry name" value="Tetratricopeptide repeat domain"/>
    <property type="match status" value="2"/>
</dbReference>
<dbReference type="SUPFAM" id="SSF48452">
    <property type="entry name" value="TPR-like"/>
    <property type="match status" value="2"/>
</dbReference>
<keyword evidence="1" id="KW-0802">TPR repeat</keyword>
<dbReference type="SMART" id="SM00028">
    <property type="entry name" value="TPR"/>
    <property type="match status" value="7"/>
</dbReference>
<dbReference type="EMBL" id="CP029042">
    <property type="protein sequence ID" value="AZS76165.1"/>
    <property type="molecule type" value="Genomic_DNA"/>
</dbReference>
<feature type="repeat" description="TPR" evidence="1">
    <location>
        <begin position="621"/>
        <end position="654"/>
    </location>
</feature>
<dbReference type="InterPro" id="IPR019734">
    <property type="entry name" value="TPR_rpt"/>
</dbReference>
<evidence type="ECO:0000256" key="1">
    <source>
        <dbReference type="PROSITE-ProRule" id="PRU00339"/>
    </source>
</evidence>
<dbReference type="AlphaFoldDB" id="A0A3Q9KFH3"/>
<name>A0A3Q9KFH3_9ACTN</name>
<sequence length="790" mass="85952">MNNVGSSSGGVGGPVSNTISDGVFFHAVIQGRDITVQLPPQITPALSGLPPASPTFTGRDTDVDQMLQDLAPGRGEQQRPVLAVAGLAGVGKTELVIQTATRALKEPCWFPGGVLFVDLFGYDTERRLSPEHALDGLLRALGISGEHIPASLQDRTRLYRSVLAAFAEQGRRILVVIDNASTAEQARPLLPSDGTTVALLTSRHTLDVDARLRDLDILDEPAAIELLRDALHQARGSADDRVDGDPDAAATIARLCGGLPLALRIAAGLLADAPTRPLASLAHALEAEHSRLDRLHREDCAVRAAFDLSYEHLDDLHARLFRLLPLNPGPDLSTETAAQLADADQFAVEELLQDLARAHLIEPGHVWGRWRLHDLVRLYADEPAAEGTDPGWRDAALTRLLEHYAATAKAADGRLRALPGQDAPAAFTGREAALTWLDAERANLVGAVAIANGTGHPDIATSLPSSLVEYLHWRRSFDDWITTSTIHRDIAQAIGNEPREAAAWNNLGIAFWKVRRFDDSINALEHARDLFQRADDRRLAASAWNNLGLVLQDVRRFDDAISAHTRARDIHQELDDHHDEAMAWNNLGLAFREVGRFDEAITAHSHARDTYHDQGDEHREATAWGNLGVALWKLGRFDEAITAHTQARELYERTGDQHGVANSWNDVGLAFRKAGRFDAAITAHTQARELFEHTRDQHSEGRAWMNLGLALEAAGRIEEAIAALHKDIAICRATGDLYGAAVTYQALAKMHARAGQVAQAQTAWEATATAYQDAGAHGEAERARTNTAAA</sequence>
<dbReference type="PROSITE" id="PS50005">
    <property type="entry name" value="TPR"/>
    <property type="match status" value="3"/>
</dbReference>
<dbReference type="Gene3D" id="3.40.50.300">
    <property type="entry name" value="P-loop containing nucleotide triphosphate hydrolases"/>
    <property type="match status" value="1"/>
</dbReference>
<dbReference type="PANTHER" id="PTHR47691:SF3">
    <property type="entry name" value="HTH-TYPE TRANSCRIPTIONAL REGULATOR RV0890C-RELATED"/>
    <property type="match status" value="1"/>
</dbReference>
<dbReference type="PANTHER" id="PTHR47691">
    <property type="entry name" value="REGULATOR-RELATED"/>
    <property type="match status" value="1"/>
</dbReference>
<gene>
    <name evidence="2" type="ORF">DDE74_39760</name>
</gene>
<dbReference type="InterPro" id="IPR027417">
    <property type="entry name" value="P-loop_NTPase"/>
</dbReference>
<evidence type="ECO:0000313" key="2">
    <source>
        <dbReference type="EMBL" id="AZS76165.1"/>
    </source>
</evidence>
<reference evidence="2 3" key="1">
    <citation type="submission" date="2018-04" db="EMBL/GenBank/DDBJ databases">
        <title>Complete genome sequences of Streptomyces lydicus strain WYEC and characterization of antagonistic properties of biological control agents.</title>
        <authorList>
            <person name="Mariita R.M."/>
            <person name="Sello J.K."/>
        </authorList>
    </citation>
    <scope>NUCLEOTIDE SEQUENCE [LARGE SCALE GENOMIC DNA]</scope>
    <source>
        <strain evidence="2 3">WYEC 108</strain>
    </source>
</reference>
<dbReference type="Proteomes" id="UP000275579">
    <property type="component" value="Chromosome"/>
</dbReference>
<dbReference type="SUPFAM" id="SSF52540">
    <property type="entry name" value="P-loop containing nucleoside triphosphate hydrolases"/>
    <property type="match status" value="1"/>
</dbReference>
<dbReference type="PRINTS" id="PR00364">
    <property type="entry name" value="DISEASERSIST"/>
</dbReference>
<feature type="repeat" description="TPR" evidence="1">
    <location>
        <begin position="661"/>
        <end position="694"/>
    </location>
</feature>
<feature type="repeat" description="TPR" evidence="1">
    <location>
        <begin position="541"/>
        <end position="574"/>
    </location>
</feature>
<accession>A0A3Q9KFH3</accession>
<protein>
    <submittedName>
        <fullName evidence="2">Tetratricopeptide repeat-containing protein</fullName>
    </submittedName>
</protein>
<proteinExistence type="predicted"/>
<organism evidence="2 3">
    <name type="scientific">Streptomyces lydicus</name>
    <dbReference type="NCBI Taxonomy" id="47763"/>
    <lineage>
        <taxon>Bacteria</taxon>
        <taxon>Bacillati</taxon>
        <taxon>Actinomycetota</taxon>
        <taxon>Actinomycetes</taxon>
        <taxon>Kitasatosporales</taxon>
        <taxon>Streptomycetaceae</taxon>
        <taxon>Streptomyces</taxon>
    </lineage>
</organism>
<dbReference type="Pfam" id="PF13424">
    <property type="entry name" value="TPR_12"/>
    <property type="match status" value="2"/>
</dbReference>